<evidence type="ECO:0008006" key="11">
    <source>
        <dbReference type="Google" id="ProtNLM"/>
    </source>
</evidence>
<comment type="similarity">
    <text evidence="1">Belongs to the disease resistance NB-LRR family.</text>
</comment>
<dbReference type="OMA" id="FHQQVRN"/>
<dbReference type="Pfam" id="PF00931">
    <property type="entry name" value="NB-ARC"/>
    <property type="match status" value="1"/>
</dbReference>
<accession>A0A7N2R0J8</accession>
<evidence type="ECO:0000256" key="2">
    <source>
        <dbReference type="ARBA" id="ARBA00022614"/>
    </source>
</evidence>
<dbReference type="RefSeq" id="XP_030957632.1">
    <property type="nucleotide sequence ID" value="XM_031101772.1"/>
</dbReference>
<keyword evidence="5" id="KW-0611">Plant defense</keyword>
<name>A0A7N2R0J8_QUELO</name>
<dbReference type="RefSeq" id="XP_030957635.1">
    <property type="nucleotide sequence ID" value="XM_031101775.1"/>
</dbReference>
<dbReference type="SMART" id="SM00369">
    <property type="entry name" value="LRR_TYP"/>
    <property type="match status" value="5"/>
</dbReference>
<dbReference type="GeneID" id="115979708"/>
<dbReference type="GO" id="GO:0005524">
    <property type="term" value="F:ATP binding"/>
    <property type="evidence" value="ECO:0007669"/>
    <property type="project" value="UniProtKB-KW"/>
</dbReference>
<dbReference type="InterPro" id="IPR027417">
    <property type="entry name" value="P-loop_NTPase"/>
</dbReference>
<evidence type="ECO:0000259" key="8">
    <source>
        <dbReference type="Pfam" id="PF23247"/>
    </source>
</evidence>
<proteinExistence type="inferred from homology"/>
<evidence type="ECO:0000313" key="9">
    <source>
        <dbReference type="EnsemblPlants" id="QL03p001664:mrna"/>
    </source>
</evidence>
<protein>
    <recommendedName>
        <fullName evidence="11">AAA+ ATPase domain-containing protein</fullName>
    </recommendedName>
</protein>
<dbReference type="GO" id="GO:0043531">
    <property type="term" value="F:ADP binding"/>
    <property type="evidence" value="ECO:0007669"/>
    <property type="project" value="InterPro"/>
</dbReference>
<keyword evidence="6" id="KW-0067">ATP-binding</keyword>
<evidence type="ECO:0000256" key="1">
    <source>
        <dbReference type="ARBA" id="ARBA00008894"/>
    </source>
</evidence>
<keyword evidence="4" id="KW-0547">Nucleotide-binding</keyword>
<dbReference type="PANTHER" id="PTHR33463:SF215">
    <property type="entry name" value="NB-ARC DOMAIN DISEASE RESISTANCE PROTEIN"/>
    <property type="match status" value="1"/>
</dbReference>
<dbReference type="RefSeq" id="XP_030957634.1">
    <property type="nucleotide sequence ID" value="XM_031101774.1"/>
</dbReference>
<dbReference type="RefSeq" id="XP_030957627.1">
    <property type="nucleotide sequence ID" value="XM_031101767.1"/>
</dbReference>
<feature type="domain" description="Disease resistance protein At4g27190-like leucine-rich repeats" evidence="8">
    <location>
        <begin position="1123"/>
        <end position="1272"/>
    </location>
</feature>
<keyword evidence="3" id="KW-0677">Repeat</keyword>
<feature type="domain" description="Disease resistance protein At4g27190-like leucine-rich repeats" evidence="8">
    <location>
        <begin position="767"/>
        <end position="887"/>
    </location>
</feature>
<evidence type="ECO:0000256" key="3">
    <source>
        <dbReference type="ARBA" id="ARBA00022737"/>
    </source>
</evidence>
<dbReference type="PANTHER" id="PTHR33463">
    <property type="entry name" value="NB-ARC DOMAIN-CONTAINING PROTEIN-RELATED"/>
    <property type="match status" value="1"/>
</dbReference>
<dbReference type="Gene3D" id="3.40.50.300">
    <property type="entry name" value="P-loop containing nucleotide triphosphate hydrolases"/>
    <property type="match status" value="1"/>
</dbReference>
<dbReference type="RefSeq" id="XP_030957629.1">
    <property type="nucleotide sequence ID" value="XM_031101769.1"/>
</dbReference>
<dbReference type="PRINTS" id="PR00364">
    <property type="entry name" value="DISEASERSIST"/>
</dbReference>
<dbReference type="Gene3D" id="1.10.8.430">
    <property type="entry name" value="Helical domain of apoptotic protease-activating factors"/>
    <property type="match status" value="1"/>
</dbReference>
<organism evidence="9 10">
    <name type="scientific">Quercus lobata</name>
    <name type="common">Valley oak</name>
    <dbReference type="NCBI Taxonomy" id="97700"/>
    <lineage>
        <taxon>Eukaryota</taxon>
        <taxon>Viridiplantae</taxon>
        <taxon>Streptophyta</taxon>
        <taxon>Embryophyta</taxon>
        <taxon>Tracheophyta</taxon>
        <taxon>Spermatophyta</taxon>
        <taxon>Magnoliopsida</taxon>
        <taxon>eudicotyledons</taxon>
        <taxon>Gunneridae</taxon>
        <taxon>Pentapetalae</taxon>
        <taxon>rosids</taxon>
        <taxon>fabids</taxon>
        <taxon>Fagales</taxon>
        <taxon>Fagaceae</taxon>
        <taxon>Quercus</taxon>
    </lineage>
</organism>
<reference evidence="9" key="2">
    <citation type="submission" date="2021-01" db="UniProtKB">
        <authorList>
            <consortium name="EnsemblPlants"/>
        </authorList>
    </citation>
    <scope>IDENTIFICATION</scope>
</reference>
<reference evidence="9 10" key="1">
    <citation type="journal article" date="2016" name="G3 (Bethesda)">
        <title>First Draft Assembly and Annotation of the Genome of a California Endemic Oak Quercus lobata Nee (Fagaceae).</title>
        <authorList>
            <person name="Sork V.L."/>
            <person name="Fitz-Gibbon S.T."/>
            <person name="Puiu D."/>
            <person name="Crepeau M."/>
            <person name="Gugger P.F."/>
            <person name="Sherman R."/>
            <person name="Stevens K."/>
            <person name="Langley C.H."/>
            <person name="Pellegrini M."/>
            <person name="Salzberg S.L."/>
        </authorList>
    </citation>
    <scope>NUCLEOTIDE SEQUENCE [LARGE SCALE GENOMIC DNA]</scope>
    <source>
        <strain evidence="9 10">cv. SW786</strain>
    </source>
</reference>
<dbReference type="InterPro" id="IPR057135">
    <property type="entry name" value="At4g27190-like_LRR"/>
</dbReference>
<evidence type="ECO:0000313" key="10">
    <source>
        <dbReference type="Proteomes" id="UP000594261"/>
    </source>
</evidence>
<dbReference type="InterPro" id="IPR050905">
    <property type="entry name" value="Plant_NBS-LRR"/>
</dbReference>
<feature type="domain" description="Disease resistance protein At4g27190-like leucine-rich repeats" evidence="8">
    <location>
        <begin position="2086"/>
        <end position="2201"/>
    </location>
</feature>
<dbReference type="RefSeq" id="XP_030957633.1">
    <property type="nucleotide sequence ID" value="XM_031101773.1"/>
</dbReference>
<dbReference type="InterPro" id="IPR003591">
    <property type="entry name" value="Leu-rich_rpt_typical-subtyp"/>
</dbReference>
<keyword evidence="10" id="KW-1185">Reference proteome</keyword>
<dbReference type="OrthoDB" id="1747797at2759"/>
<gene>
    <name evidence="9" type="primary">LOC115979708</name>
</gene>
<evidence type="ECO:0000256" key="5">
    <source>
        <dbReference type="ARBA" id="ARBA00022821"/>
    </source>
</evidence>
<dbReference type="Pfam" id="PF23247">
    <property type="entry name" value="LRR_RPS2"/>
    <property type="match status" value="7"/>
</dbReference>
<dbReference type="KEGG" id="qlo:115979708"/>
<dbReference type="RefSeq" id="XP_030957628.1">
    <property type="nucleotide sequence ID" value="XM_031101768.1"/>
</dbReference>
<feature type="domain" description="Disease resistance protein At4g27190-like leucine-rich repeats" evidence="8">
    <location>
        <begin position="1529"/>
        <end position="1655"/>
    </location>
</feature>
<dbReference type="Gramene" id="QL03p001664:mrna">
    <property type="protein sequence ID" value="QL03p001664:mrna"/>
    <property type="gene ID" value="QL03p001664"/>
</dbReference>
<dbReference type="InterPro" id="IPR042197">
    <property type="entry name" value="Apaf_helical"/>
</dbReference>
<evidence type="ECO:0000259" key="7">
    <source>
        <dbReference type="Pfam" id="PF00931"/>
    </source>
</evidence>
<feature type="domain" description="Disease resistance protein At4g27190-like leucine-rich repeats" evidence="8">
    <location>
        <begin position="1928"/>
        <end position="2043"/>
    </location>
</feature>
<dbReference type="SUPFAM" id="SSF52047">
    <property type="entry name" value="RNI-like"/>
    <property type="match status" value="2"/>
</dbReference>
<dbReference type="GO" id="GO:0006952">
    <property type="term" value="P:defense response"/>
    <property type="evidence" value="ECO:0007669"/>
    <property type="project" value="UniProtKB-KW"/>
</dbReference>
<feature type="domain" description="Disease resistance protein At4g27190-like leucine-rich repeats" evidence="8">
    <location>
        <begin position="1751"/>
        <end position="1859"/>
    </location>
</feature>
<keyword evidence="2" id="KW-0433">Leucine-rich repeat</keyword>
<dbReference type="Proteomes" id="UP000594261">
    <property type="component" value="Chromosome 3"/>
</dbReference>
<dbReference type="RefSeq" id="XP_030957636.1">
    <property type="nucleotide sequence ID" value="XM_031101776.1"/>
</dbReference>
<feature type="domain" description="NB-ARC" evidence="7">
    <location>
        <begin position="198"/>
        <end position="348"/>
    </location>
</feature>
<sequence>MDTLDVIATVIVVIATAVATQIGESIQQWLIEKVVDPFGQFLIEKLLKPVGQWLTSYMVEPIGQWLGYSFHYSSNIDNMKEQAEKLREVRERVKHSVDAGIGNCGENKADVNRWLENVDVIMGKVRKVLEDEAKAKIKCSYGICLNLKLRHELSKNAKKMEKDIDEALKNGEFDKVSYTDYMNFNSRMLILKGLMGALRDVNINMIGVWGMPGAGKTTLVREVVWQAKEEKLFDEVAMAAVMQSPDLRRIQGEIADMLDLKFDVETVPGRAIRVQERLKRNKKVLVILDDIWNKLDLEAIGIPCNGCKILLTSRDRDILSCEMNTQKNFELDVLSPAEAWSLFEKMAGDSLKDPNLRSIATQVAEVCAGLPLAIVTVATALKNKSLFEWEDALQQLRRPSPLHFTGMQAALYSKIELSYKHLGSPVVKSFFLLCGQMSSTIYYQYLLRYCFGLCLFPGICTLEEARNKVSTLVRNLKDSCLLLEDPHTREYVRMHDLVRDVAIVIAKAENMFSVRNDDPVKWPDEDALKMCTSISVRAKDIHELPDGLVCPKLKFLYVHGQDHYFKIPDTFFKGMRGLKVLDLTKMRLSSLPSSINLLTNLQTLCLDQCDLKDIVVIGELKNLEILSLLSSNFTQLPQEISLLTHLRLLDLSECPKLEVIPPNVLSNLKQLEELYVCDSFTQWELEGVNNERASLAELKHLSLLTTLEVNIPNANMLPKNLLFKKLKRYQIFIGDVWDQFGKSESSRALKLKLNSSFELERGIKMLLSGIEDLCLDELKGVKSIISELDSKGFQQLKHLHVQNNSEMKYIIHSKGLVIADVVFPVLEIFSLKNMINLEEICHGQIPLTSFRNLSIVKVEHCEKLKFIFSSSIAKSLSQLQTLEIRECSIMGAIVEKEEGRIEDRDMKLFPQLRHLLLHCLPKLTSFLSTQNSDIIDAGEVFPQSEQVVFPNLETFELSSIHSEEILLHNQHRATSSFKLTDPRFQNLRNLTVKGSGNLKYLLSSSTATFMIQLKYLVIEDCKVMEEVLLTEDLGEEEIIPKVLFPRLEVLFLEDLPVLERFCVGSNIKFPSLKDMVIEKCPKLESFIFKTVSSGKELKEVNSEEISQIAMQPLFNEKVAFPNLQTLTIMHMENLKIIWHDQVAEDSFFKLQSLSVEYCENLVNIFESNMLTRFQSLETLQVYTCGSLQEVFEIQGHDYRDTHAVTVIPLKKLYLRHLPKMKQIWNKDPHGIFNFPNLQEVSAWECESLQSLFPASVARFLMQLEDLRMVDCGVEEIVSREEITEAAARFVFPKVTLLFLRNLPKLKWFCRGVHTSEWPLLKELEVSKCDQIEIFASKILNFQETVEQSQLETSTQQPLFLVEEVAFPSLETLFLDQCVLEDKAMIGELRNLKILSLVHPNVEQLPKETGLLTRLRILNLNNCTKLKVIPPNVLSCLIQLEELHVGNSFTQWEVEGLNNERASLAELKHLSRLTTLEVHIPDSNMLPKDLLFKKLQRYKIFVGDVWDWSDKHENSRALKLKLNTSFHLERGIKMLLNGIENLWLDELKGVKSIIYELDMTGFQQLKHLHVQNNVEIKYIINSRGMVISDGVFPVLEMLSLKNMINLEEICHGQIPSASFRNLSIMKVEHCEKLKFIFSSTIAKGLPQLQELVIKECSIMGAIIIKEGEIEDRDMILFPQLRLLELHQLPKLVSLLNTQKSVINDAGEIILDCELDFHMPILQEQVVFPNLETLELSSIHSEEILLHNQHRPSSSFKLTDPRFQNLRNLIVKGSGSLKYLLSSSTARFMMNVQHLHIIECKVMEEILHIDEEEILSDALFPRLECLVLEDLPILKRFCIDSNVEFPLLKNFRANSCPKLKTFAFRHASSNMEVRKGLMEINSEDNRHTTSQSQINESAVFANLESLEQSLIDLEEKQQNQHWARSFCKITIMQTSITFQNLLSLGVCGSDSFKYLLSSSIARSMELIKFLHIVNCKAMEEILFIEDLGDEEEEEDIIPKMLFPRLEVLELNGLPILKRFCVGGNIEFKSMRSLCIERCPKLKTFISNPSNSDTVMTVCKEIKEMNTEEIPRTVAIKPLFSEEVAFPNLEDLEISYVDDLKIIWDNQIPPYSFCKLRAMKVEFCENLMNIFQSDVLTRFRCLENLIITDCGSLQEVFQLREQDAKETHDVTVIPLKELRLDRVPKLKYVWNKDPQGIFNFPNLNLDSTGLRSYWSDSVPSV</sequence>
<dbReference type="SUPFAM" id="SSF52058">
    <property type="entry name" value="L domain-like"/>
    <property type="match status" value="3"/>
</dbReference>
<dbReference type="RefSeq" id="XP_030957630.1">
    <property type="nucleotide sequence ID" value="XM_031101770.1"/>
</dbReference>
<feature type="domain" description="Disease resistance protein At4g27190-like leucine-rich repeats" evidence="8">
    <location>
        <begin position="974"/>
        <end position="1099"/>
    </location>
</feature>
<evidence type="ECO:0000256" key="6">
    <source>
        <dbReference type="ARBA" id="ARBA00022840"/>
    </source>
</evidence>
<dbReference type="SUPFAM" id="SSF52540">
    <property type="entry name" value="P-loop containing nucleoside triphosphate hydrolases"/>
    <property type="match status" value="1"/>
</dbReference>
<evidence type="ECO:0000256" key="4">
    <source>
        <dbReference type="ARBA" id="ARBA00022741"/>
    </source>
</evidence>
<dbReference type="InterPro" id="IPR002182">
    <property type="entry name" value="NB-ARC"/>
</dbReference>
<dbReference type="EnsemblPlants" id="QL03p001664:mrna">
    <property type="protein sequence ID" value="QL03p001664:mrna"/>
    <property type="gene ID" value="QL03p001664"/>
</dbReference>
<dbReference type="RefSeq" id="XP_030957631.1">
    <property type="nucleotide sequence ID" value="XM_031101771.1"/>
</dbReference>
<dbReference type="InParanoid" id="A0A7N2R0J8"/>
<dbReference type="Gene3D" id="3.80.10.10">
    <property type="entry name" value="Ribonuclease Inhibitor"/>
    <property type="match status" value="4"/>
</dbReference>
<dbReference type="EMBL" id="LRBV02000003">
    <property type="status" value="NOT_ANNOTATED_CDS"/>
    <property type="molecule type" value="Genomic_DNA"/>
</dbReference>
<dbReference type="InterPro" id="IPR032675">
    <property type="entry name" value="LRR_dom_sf"/>
</dbReference>